<dbReference type="Gene3D" id="3.40.630.10">
    <property type="entry name" value="Zn peptidases"/>
    <property type="match status" value="1"/>
</dbReference>
<dbReference type="GO" id="GO:0046872">
    <property type="term" value="F:metal ion binding"/>
    <property type="evidence" value="ECO:0007669"/>
    <property type="project" value="UniProtKB-KW"/>
</dbReference>
<dbReference type="RefSeq" id="WP_066539484.1">
    <property type="nucleotide sequence ID" value="NZ_DAMCYT010000009.1"/>
</dbReference>
<keyword evidence="1 4" id="KW-0378">Hydrolase</keyword>
<dbReference type="SUPFAM" id="SSF55031">
    <property type="entry name" value="Bacterial exopeptidase dimerisation domain"/>
    <property type="match status" value="1"/>
</dbReference>
<feature type="binding site" evidence="2">
    <location>
        <position position="108"/>
    </location>
    <ligand>
        <name>Mn(2+)</name>
        <dbReference type="ChEBI" id="CHEBI:29035"/>
        <label>2</label>
    </ligand>
</feature>
<dbReference type="AlphaFoldDB" id="A0A2A7V097"/>
<feature type="binding site" evidence="2">
    <location>
        <position position="167"/>
    </location>
    <ligand>
        <name>Mn(2+)</name>
        <dbReference type="ChEBI" id="CHEBI:29035"/>
        <label>2</label>
    </ligand>
</feature>
<dbReference type="Pfam" id="PF07687">
    <property type="entry name" value="M20_dimer"/>
    <property type="match status" value="1"/>
</dbReference>
<evidence type="ECO:0000313" key="4">
    <source>
        <dbReference type="EMBL" id="PEH90980.1"/>
    </source>
</evidence>
<organism evidence="4 5">
    <name type="scientific">Comamonas terrigena</name>
    <dbReference type="NCBI Taxonomy" id="32013"/>
    <lineage>
        <taxon>Bacteria</taxon>
        <taxon>Pseudomonadati</taxon>
        <taxon>Pseudomonadota</taxon>
        <taxon>Betaproteobacteria</taxon>
        <taxon>Burkholderiales</taxon>
        <taxon>Comamonadaceae</taxon>
        <taxon>Comamonas</taxon>
    </lineage>
</organism>
<dbReference type="OrthoDB" id="8875216at2"/>
<comment type="cofactor">
    <cofactor evidence="2">
        <name>Mn(2+)</name>
        <dbReference type="ChEBI" id="CHEBI:29035"/>
    </cofactor>
    <text evidence="2">The Mn(2+) ion enhances activity.</text>
</comment>
<dbReference type="EMBL" id="PDEA01000001">
    <property type="protein sequence ID" value="PEH90980.1"/>
    <property type="molecule type" value="Genomic_DNA"/>
</dbReference>
<dbReference type="SUPFAM" id="SSF53187">
    <property type="entry name" value="Zn-dependent exopeptidases"/>
    <property type="match status" value="1"/>
</dbReference>
<dbReference type="Gene3D" id="3.30.70.360">
    <property type="match status" value="1"/>
</dbReference>
<proteinExistence type="predicted"/>
<reference evidence="5" key="1">
    <citation type="submission" date="2017-09" db="EMBL/GenBank/DDBJ databases">
        <title>FDA dAtabase for Regulatory Grade micrObial Sequences (FDA-ARGOS): Supporting development and validation of Infectious Disease Dx tests.</title>
        <authorList>
            <person name="Minogue T."/>
            <person name="Wolcott M."/>
            <person name="Wasieloski L."/>
            <person name="Aguilar W."/>
            <person name="Moore D."/>
            <person name="Tallon L."/>
            <person name="Sadzewicz L."/>
            <person name="Ott S."/>
            <person name="Zhao X."/>
            <person name="Nagaraj S."/>
            <person name="Vavikolanu K."/>
            <person name="Aluvathingal J."/>
            <person name="Nadendla S."/>
            <person name="Sichtig H."/>
        </authorList>
    </citation>
    <scope>NUCLEOTIDE SEQUENCE [LARGE SCALE GENOMIC DNA]</scope>
    <source>
        <strain evidence="5">FDAARGOS_394</strain>
    </source>
</reference>
<feature type="binding site" evidence="2">
    <location>
        <position position="366"/>
    </location>
    <ligand>
        <name>Mn(2+)</name>
        <dbReference type="ChEBI" id="CHEBI:29035"/>
        <label>2</label>
    </ligand>
</feature>
<name>A0A2A7V097_COMTR</name>
<dbReference type="PANTHER" id="PTHR11014">
    <property type="entry name" value="PEPTIDASE M20 FAMILY MEMBER"/>
    <property type="match status" value="1"/>
</dbReference>
<accession>A0A2A7V097</accession>
<gene>
    <name evidence="4" type="ORF">CRM82_09280</name>
</gene>
<evidence type="ECO:0000256" key="1">
    <source>
        <dbReference type="ARBA" id="ARBA00022801"/>
    </source>
</evidence>
<dbReference type="PIRSF" id="PIRSF005962">
    <property type="entry name" value="Pept_M20D_amidohydro"/>
    <property type="match status" value="1"/>
</dbReference>
<dbReference type="GeneID" id="80800796"/>
<dbReference type="PANTHER" id="PTHR11014:SF63">
    <property type="entry name" value="METALLOPEPTIDASE, PUTATIVE (AFU_ORTHOLOGUE AFUA_6G09600)-RELATED"/>
    <property type="match status" value="1"/>
</dbReference>
<dbReference type="STRING" id="1219032.GCA_001515545_02743"/>
<dbReference type="InterPro" id="IPR002933">
    <property type="entry name" value="Peptidase_M20"/>
</dbReference>
<dbReference type="InterPro" id="IPR036264">
    <property type="entry name" value="Bact_exopeptidase_dim_dom"/>
</dbReference>
<feature type="binding site" evidence="2">
    <location>
        <position position="141"/>
    </location>
    <ligand>
        <name>Mn(2+)</name>
        <dbReference type="ChEBI" id="CHEBI:29035"/>
        <label>2</label>
    </ligand>
</feature>
<feature type="domain" description="Peptidase M20 dimerisation" evidence="3">
    <location>
        <begin position="189"/>
        <end position="283"/>
    </location>
</feature>
<dbReference type="NCBIfam" id="TIGR01891">
    <property type="entry name" value="amidohydrolases"/>
    <property type="match status" value="1"/>
</dbReference>
<dbReference type="CDD" id="cd05666">
    <property type="entry name" value="M20_Acy1-like"/>
    <property type="match status" value="1"/>
</dbReference>
<feature type="binding site" evidence="2">
    <location>
        <position position="106"/>
    </location>
    <ligand>
        <name>Mn(2+)</name>
        <dbReference type="ChEBI" id="CHEBI:29035"/>
        <label>2</label>
    </ligand>
</feature>
<dbReference type="InterPro" id="IPR017439">
    <property type="entry name" value="Amidohydrolase"/>
</dbReference>
<keyword evidence="5" id="KW-1185">Reference proteome</keyword>
<dbReference type="InterPro" id="IPR011650">
    <property type="entry name" value="Peptidase_M20_dimer"/>
</dbReference>
<comment type="caution">
    <text evidence="4">The sequence shown here is derived from an EMBL/GenBank/DDBJ whole genome shotgun (WGS) entry which is preliminary data.</text>
</comment>
<protein>
    <submittedName>
        <fullName evidence="4">Amidohydrolase</fullName>
    </submittedName>
</protein>
<keyword evidence="2" id="KW-0464">Manganese</keyword>
<dbReference type="FunFam" id="3.30.70.360:FF:000001">
    <property type="entry name" value="N-acetyldiaminopimelate deacetylase"/>
    <property type="match status" value="1"/>
</dbReference>
<evidence type="ECO:0000256" key="2">
    <source>
        <dbReference type="PIRSR" id="PIRSR005962-1"/>
    </source>
</evidence>
<dbReference type="Pfam" id="PF01546">
    <property type="entry name" value="Peptidase_M20"/>
    <property type="match status" value="1"/>
</dbReference>
<dbReference type="GO" id="GO:0019877">
    <property type="term" value="P:diaminopimelate biosynthetic process"/>
    <property type="evidence" value="ECO:0007669"/>
    <property type="project" value="UniProtKB-ARBA"/>
</dbReference>
<keyword evidence="2" id="KW-0479">Metal-binding</keyword>
<evidence type="ECO:0000259" key="3">
    <source>
        <dbReference type="Pfam" id="PF07687"/>
    </source>
</evidence>
<sequence>MTTASDITPYLGQLVSFRRDLHANPELKYEEHRTADKVAAYLGALGLTVHRGLGQTGVVTSIYGKGRSKENPGRQVGIRADMDALPVAEATGAPYASCIPGKMHACGHDGHTTMLLGAATLLAQNPDFDGTVHLIFQPGEEGGAGAKAMMDDGLFTLFPCDAVFALHNWPSLPQGQMAVRVGPIMASTMRFEIRVKGKGGHAAMPHKTLDPIPVACTIVGQLQTLVSRGVDPIDSAVLTIGKIDGGTVENIIPDECCIYGTVRTLSKETQDYMTEGLKRISQHVAEAHLCEATYIHKPGYPNTTNSEREARFMGEVMQEMVGNANAFPDIAPAMTAEDFGFMLEEIPGAYGWIGNGKGGQPGVGLHNPGYDFNDDNIELGARFWDRLARRWFTQPRD</sequence>
<evidence type="ECO:0000313" key="5">
    <source>
        <dbReference type="Proteomes" id="UP000220246"/>
    </source>
</evidence>
<dbReference type="GO" id="GO:0050118">
    <property type="term" value="F:N-acetyldiaminopimelate deacetylase activity"/>
    <property type="evidence" value="ECO:0007669"/>
    <property type="project" value="UniProtKB-ARBA"/>
</dbReference>
<dbReference type="Proteomes" id="UP000220246">
    <property type="component" value="Unassembled WGS sequence"/>
</dbReference>